<dbReference type="InterPro" id="IPR029052">
    <property type="entry name" value="Metallo-depent_PP-like"/>
</dbReference>
<dbReference type="InterPro" id="IPR019079">
    <property type="entry name" value="Capsule_synth_CapA"/>
</dbReference>
<dbReference type="Pfam" id="PF09587">
    <property type="entry name" value="PGA_cap"/>
    <property type="match status" value="1"/>
</dbReference>
<feature type="domain" description="Capsule synthesis protein CapA" evidence="3">
    <location>
        <begin position="75"/>
        <end position="334"/>
    </location>
</feature>
<dbReference type="Gene3D" id="3.60.21.10">
    <property type="match status" value="1"/>
</dbReference>
<feature type="transmembrane region" description="Helical" evidence="2">
    <location>
        <begin position="322"/>
        <end position="345"/>
    </location>
</feature>
<evidence type="ECO:0000313" key="4">
    <source>
        <dbReference type="EMBL" id="BAQ18774.1"/>
    </source>
</evidence>
<dbReference type="Proteomes" id="UP000031643">
    <property type="component" value="Chromosome"/>
</dbReference>
<dbReference type="STRING" id="1384459.GL4_3351"/>
<dbReference type="HOGENOM" id="CLU_038823_0_2_5"/>
<evidence type="ECO:0000256" key="1">
    <source>
        <dbReference type="ARBA" id="ARBA00005662"/>
    </source>
</evidence>
<gene>
    <name evidence="4" type="ORF">GL4_3351</name>
</gene>
<evidence type="ECO:0000259" key="3">
    <source>
        <dbReference type="SMART" id="SM00854"/>
    </source>
</evidence>
<reference evidence="4 5" key="1">
    <citation type="submission" date="2014-09" db="EMBL/GenBank/DDBJ databases">
        <title>Genome sequencing of Methyloceanibacter caenitepidi Gela4.</title>
        <authorList>
            <person name="Takeuchi M."/>
            <person name="Susumu S."/>
            <person name="Kamagata Y."/>
            <person name="Oshima K."/>
            <person name="Hattori M."/>
            <person name="Iwasaki W."/>
        </authorList>
    </citation>
    <scope>NUCLEOTIDE SEQUENCE [LARGE SCALE GENOMIC DNA]</scope>
    <source>
        <strain evidence="4 5">Gela4</strain>
    </source>
</reference>
<protein>
    <submittedName>
        <fullName evidence="4">Capsule biosynthesis protein capA</fullName>
    </submittedName>
</protein>
<keyword evidence="5" id="KW-1185">Reference proteome</keyword>
<dbReference type="KEGG" id="mcg:GL4_3351"/>
<keyword evidence="2" id="KW-0812">Transmembrane</keyword>
<dbReference type="CDD" id="cd07381">
    <property type="entry name" value="MPP_CapA"/>
    <property type="match status" value="1"/>
</dbReference>
<evidence type="ECO:0000313" key="5">
    <source>
        <dbReference type="Proteomes" id="UP000031643"/>
    </source>
</evidence>
<keyword evidence="2" id="KW-1133">Transmembrane helix</keyword>
<proteinExistence type="inferred from homology"/>
<comment type="similarity">
    <text evidence="1">Belongs to the CapA family.</text>
</comment>
<name>A0A0A8K9K2_9HYPH</name>
<dbReference type="PANTHER" id="PTHR33393">
    <property type="entry name" value="POLYGLUTAMINE SYNTHESIS ACCESSORY PROTEIN RV0574C-RELATED"/>
    <property type="match status" value="1"/>
</dbReference>
<dbReference type="SMART" id="SM00854">
    <property type="entry name" value="PGA_cap"/>
    <property type="match status" value="1"/>
</dbReference>
<dbReference type="EMBL" id="AP014648">
    <property type="protein sequence ID" value="BAQ18774.1"/>
    <property type="molecule type" value="Genomic_DNA"/>
</dbReference>
<dbReference type="PANTHER" id="PTHR33393:SF12">
    <property type="entry name" value="CAPSULE BIOSYNTHESIS PROTEIN CAPA"/>
    <property type="match status" value="1"/>
</dbReference>
<dbReference type="SUPFAM" id="SSF56300">
    <property type="entry name" value="Metallo-dependent phosphatases"/>
    <property type="match status" value="1"/>
</dbReference>
<accession>A0A0A8K9K2</accession>
<dbReference type="AlphaFoldDB" id="A0A0A8K9K2"/>
<evidence type="ECO:0000256" key="2">
    <source>
        <dbReference type="SAM" id="Phobius"/>
    </source>
</evidence>
<organism evidence="4 5">
    <name type="scientific">Methyloceanibacter caenitepidi</name>
    <dbReference type="NCBI Taxonomy" id="1384459"/>
    <lineage>
        <taxon>Bacteria</taxon>
        <taxon>Pseudomonadati</taxon>
        <taxon>Pseudomonadota</taxon>
        <taxon>Alphaproteobacteria</taxon>
        <taxon>Hyphomicrobiales</taxon>
        <taxon>Hyphomicrobiaceae</taxon>
        <taxon>Methyloceanibacter</taxon>
    </lineage>
</organism>
<dbReference type="InterPro" id="IPR052169">
    <property type="entry name" value="CW_Biosynth-Accessory"/>
</dbReference>
<keyword evidence="2" id="KW-0472">Membrane</keyword>
<sequence length="420" mass="46176">METALKLTKKFGFWDVPYKEAATTIEEMDELDIFYWVHKAANPVTRMEDGVAALLATDSSIVGLPQGFEKQQVITLGAAGDLLQVQADGLRYSSEHLYRNVADLLFSETVSFANLESPITTQPLQKEVVSDQGAPVQCCSEQQFDILKGYDGQTFTALNVANNHTFDYGVEGVVTTQDVLSKNGIAGIGTTRAPEEYGRAQIIVKDGVKLGFVSATFGLNGHEVPEAEQFRIHVARLSSKLVEPELELAKRQIDDCRAQECDFIIASLHWGWEFEFFPRKSQVEAAHELIEYGADAILGGHPHVIQPVEYYRTKRDPHRVAVIAYSLGTLTWGFTAPFIALSIILNLTLAKGRLDGTPGTYIEAARVTPVFRSTVDNASALETRIEKLADHLGGASGLHSPEYIAELKRYAELVLGDGVT</sequence>